<proteinExistence type="inferred from homology"/>
<dbReference type="OrthoDB" id="9816067at2"/>
<evidence type="ECO:0000256" key="3">
    <source>
        <dbReference type="ARBA" id="ARBA00022544"/>
    </source>
</evidence>
<keyword evidence="11" id="KW-1185">Reference proteome</keyword>
<evidence type="ECO:0000256" key="5">
    <source>
        <dbReference type="ARBA" id="ARBA00023136"/>
    </source>
</evidence>
<accession>A0A1B3XK59</accession>
<dbReference type="InterPro" id="IPR046953">
    <property type="entry name" value="Spore_GerAC-like_C"/>
</dbReference>
<dbReference type="InterPro" id="IPR057336">
    <property type="entry name" value="GerAC_N"/>
</dbReference>
<evidence type="ECO:0000313" key="10">
    <source>
        <dbReference type="EMBL" id="AOH53600.1"/>
    </source>
</evidence>
<evidence type="ECO:0000259" key="8">
    <source>
        <dbReference type="Pfam" id="PF05504"/>
    </source>
</evidence>
<evidence type="ECO:0000256" key="2">
    <source>
        <dbReference type="ARBA" id="ARBA00007886"/>
    </source>
</evidence>
<dbReference type="AlphaFoldDB" id="A0A1B3XK59"/>
<evidence type="ECO:0000256" key="6">
    <source>
        <dbReference type="ARBA" id="ARBA00023139"/>
    </source>
</evidence>
<dbReference type="Pfam" id="PF05504">
    <property type="entry name" value="Spore_GerAC"/>
    <property type="match status" value="1"/>
</dbReference>
<keyword evidence="4" id="KW-0732">Signal</keyword>
<evidence type="ECO:0000313" key="11">
    <source>
        <dbReference type="Proteomes" id="UP000077926"/>
    </source>
</evidence>
<dbReference type="InterPro" id="IPR008844">
    <property type="entry name" value="Spore_GerAC-like"/>
</dbReference>
<protein>
    <submittedName>
        <fullName evidence="10">Uncharacterized protein</fullName>
    </submittedName>
</protein>
<keyword evidence="3" id="KW-0309">Germination</keyword>
<feature type="domain" description="Spore germination protein N-terminal" evidence="9">
    <location>
        <begin position="22"/>
        <end position="193"/>
    </location>
</feature>
<dbReference type="EMBL" id="CP017080">
    <property type="protein sequence ID" value="AOH53600.1"/>
    <property type="molecule type" value="Genomic_DNA"/>
</dbReference>
<evidence type="ECO:0000256" key="4">
    <source>
        <dbReference type="ARBA" id="ARBA00022729"/>
    </source>
</evidence>
<dbReference type="Proteomes" id="UP000077926">
    <property type="component" value="Chromosome"/>
</dbReference>
<gene>
    <name evidence="10" type="ORF">ABE28_004495</name>
</gene>
<dbReference type="PANTHER" id="PTHR35789">
    <property type="entry name" value="SPORE GERMINATION PROTEIN B3"/>
    <property type="match status" value="1"/>
</dbReference>
<dbReference type="GO" id="GO:0016020">
    <property type="term" value="C:membrane"/>
    <property type="evidence" value="ECO:0007669"/>
    <property type="project" value="UniProtKB-SubCell"/>
</dbReference>
<keyword evidence="5" id="KW-0472">Membrane</keyword>
<dbReference type="Pfam" id="PF25198">
    <property type="entry name" value="Spore_GerAC_N"/>
    <property type="match status" value="1"/>
</dbReference>
<dbReference type="PANTHER" id="PTHR35789:SF1">
    <property type="entry name" value="SPORE GERMINATION PROTEIN B3"/>
    <property type="match status" value="1"/>
</dbReference>
<comment type="similarity">
    <text evidence="2">Belongs to the GerABKC lipoprotein family.</text>
</comment>
<organism evidence="10 11">
    <name type="scientific">Peribacillus muralis</name>
    <dbReference type="NCBI Taxonomy" id="264697"/>
    <lineage>
        <taxon>Bacteria</taxon>
        <taxon>Bacillati</taxon>
        <taxon>Bacillota</taxon>
        <taxon>Bacilli</taxon>
        <taxon>Bacillales</taxon>
        <taxon>Bacillaceae</taxon>
        <taxon>Peribacillus</taxon>
    </lineage>
</organism>
<dbReference type="GO" id="GO:0009847">
    <property type="term" value="P:spore germination"/>
    <property type="evidence" value="ECO:0007669"/>
    <property type="project" value="InterPro"/>
</dbReference>
<dbReference type="InterPro" id="IPR038501">
    <property type="entry name" value="Spore_GerAC_C_sf"/>
</dbReference>
<dbReference type="KEGG" id="bmur:ABE28_004495"/>
<dbReference type="STRING" id="264697.ABE28_004495"/>
<dbReference type="NCBIfam" id="TIGR02887">
    <property type="entry name" value="spore_ger_x_C"/>
    <property type="match status" value="1"/>
</dbReference>
<name>A0A1B3XK59_9BACI</name>
<keyword evidence="7" id="KW-0449">Lipoprotein</keyword>
<dbReference type="RefSeq" id="WP_064466859.1">
    <property type="nucleotide sequence ID" value="NZ_CP017080.1"/>
</dbReference>
<keyword evidence="6" id="KW-0564">Palmitate</keyword>
<evidence type="ECO:0000259" key="9">
    <source>
        <dbReference type="Pfam" id="PF25198"/>
    </source>
</evidence>
<comment type="subcellular location">
    <subcellularLocation>
        <location evidence="1">Membrane</location>
        <topology evidence="1">Lipid-anchor</topology>
    </subcellularLocation>
</comment>
<sequence length="389" mass="44071">MKYLYIIFIILSVASIFFSQEDKHELNQTSFSFALGIDYEKEGYVVSLQLINPGEISGEKLLNNSPYIVYKARGKTIDTALEKISMNTSRYLDLKQEQIIVLGEELARKGKTKEIVEYILHSPDIPANALIITTKGNKASELLEIFSPVEGYSALEITNTLNKLGRHALNNASEIKVDLLEDGKDISLPYIELKGDLQKGRKRGNLNTTNPAHIVFGGFGLFKNENLKKFLDYRDSLFLQLLNGKSSGFIIESTCPEGSKKFAFKLFNGHVKKKEYKRVENNYIFQYTLNLTGDIRQYNCHGNLKEPETISQLEMQINKTIQSKENKILSIAQSYGLDPFGLGHSIENNEPKLWNNLKEEWATSIKNAQLEVHSNITIQNVGNYKSRGD</sequence>
<reference evidence="10 11" key="1">
    <citation type="submission" date="2016-08" db="EMBL/GenBank/DDBJ databases">
        <title>Complete genome sequence of Bacillus muralis G25-68, a strain with toxicity to nematodes.</title>
        <authorList>
            <person name="Zheng Z."/>
        </authorList>
    </citation>
    <scope>NUCLEOTIDE SEQUENCE [LARGE SCALE GENOMIC DNA]</scope>
    <source>
        <strain evidence="10 11">G25-68</strain>
    </source>
</reference>
<evidence type="ECO:0000256" key="1">
    <source>
        <dbReference type="ARBA" id="ARBA00004635"/>
    </source>
</evidence>
<feature type="domain" description="Spore germination GerAC-like C-terminal" evidence="8">
    <location>
        <begin position="218"/>
        <end position="382"/>
    </location>
</feature>
<dbReference type="Gene3D" id="3.30.300.210">
    <property type="entry name" value="Nutrient germinant receptor protein C, domain 3"/>
    <property type="match status" value="1"/>
</dbReference>
<evidence type="ECO:0000256" key="7">
    <source>
        <dbReference type="ARBA" id="ARBA00023288"/>
    </source>
</evidence>